<protein>
    <submittedName>
        <fullName evidence="2">ABC transporter, membrane component</fullName>
    </submittedName>
</protein>
<organism evidence="2">
    <name type="scientific">Paulinella longichromatophora</name>
    <dbReference type="NCBI Taxonomy" id="1708747"/>
    <lineage>
        <taxon>Eukaryota</taxon>
        <taxon>Sar</taxon>
        <taxon>Rhizaria</taxon>
        <taxon>Cercozoa</taxon>
        <taxon>Imbricatea</taxon>
        <taxon>Silicofilosea</taxon>
        <taxon>Euglyphida</taxon>
        <taxon>Paulinellidae</taxon>
        <taxon>Paulinella</taxon>
    </lineage>
</organism>
<dbReference type="GO" id="GO:0016226">
    <property type="term" value="P:iron-sulfur cluster assembly"/>
    <property type="evidence" value="ECO:0007669"/>
    <property type="project" value="InterPro"/>
</dbReference>
<dbReference type="Pfam" id="PF01458">
    <property type="entry name" value="SUFBD_core"/>
    <property type="match status" value="1"/>
</dbReference>
<evidence type="ECO:0000313" key="2">
    <source>
        <dbReference type="EMBL" id="AUG32624.1"/>
    </source>
</evidence>
<dbReference type="PANTHER" id="PTHR43575">
    <property type="entry name" value="PROTEIN ABCI7, CHLOROPLASTIC"/>
    <property type="match status" value="1"/>
</dbReference>
<sequence>MKTELLKRSVPMKADLSDIQSYGREALIRREIPHRRMEAWRFTDINRLKLLTSHKNLSSEKSRLQVSELILPEVAQGTYRILLTDKIDPLATFYLPDGIEQLTSEEIKNNLGKTLSATGCQYHWPVELNYANASYCLALKIKGNNNKLEIVHAPTHQGIQAIRVLLILEEDSNLDLTQINLGQGLQLSSLTLEVYLKRGSNLIHGLLAFAENEAGFLDHTSVVQEAHSHYTFTSVLRGWALGRIEPRITQIHGKARTVLRGLQIVEGNNQIDTHSYISFEGPEGELDQLHKSLADNKGHSIFNGIIRVPCLAQLTNASQLSRNLLLSAQARIDTKPELEIVADDVRCTHGATISQMQEDEVFYLQSRGLDYKQASNLVKKGYYQDILDSLPESSNAWTPLERVMQSDSPLLNLHKP</sequence>
<feature type="domain" description="SUF system FeS cluster assembly SufBD core" evidence="1">
    <location>
        <begin position="157"/>
        <end position="381"/>
    </location>
</feature>
<keyword evidence="2" id="KW-0934">Plastid</keyword>
<dbReference type="PANTHER" id="PTHR43575:SF1">
    <property type="entry name" value="PROTEIN ABCI7, CHLOROPLASTIC"/>
    <property type="match status" value="1"/>
</dbReference>
<proteinExistence type="predicted"/>
<dbReference type="SUPFAM" id="SSF101960">
    <property type="entry name" value="Stabilizer of iron transporter SufD"/>
    <property type="match status" value="1"/>
</dbReference>
<dbReference type="EMBL" id="MG264610">
    <property type="protein sequence ID" value="AUG32624.1"/>
    <property type="molecule type" value="Genomic_DNA"/>
</dbReference>
<name>A0A2H4ZQ20_9EUKA</name>
<dbReference type="InterPro" id="IPR000825">
    <property type="entry name" value="SUF_FeS_clus_asmbl_SufBD_core"/>
</dbReference>
<dbReference type="AlphaFoldDB" id="A0A2H4ZQ20"/>
<reference evidence="2" key="1">
    <citation type="submission" date="2017-10" db="EMBL/GenBank/DDBJ databases">
        <title>Paulinella longichromatophora chromatophore genome.</title>
        <authorList>
            <person name="Lhee D."/>
            <person name="Yoon H.S."/>
        </authorList>
    </citation>
    <scope>NUCLEOTIDE SEQUENCE</scope>
</reference>
<geneLocation type="plastid" evidence="2"/>
<dbReference type="InterPro" id="IPR037284">
    <property type="entry name" value="SUF_FeS_clus_asmbl_SufBD_sf"/>
</dbReference>
<accession>A0A2H4ZQ20</accession>
<gene>
    <name evidence="2" type="ORF">PLO_646</name>
</gene>
<dbReference type="InterPro" id="IPR055346">
    <property type="entry name" value="Fe-S_cluster_assembly_SufBD"/>
</dbReference>
<evidence type="ECO:0000259" key="1">
    <source>
        <dbReference type="Pfam" id="PF01458"/>
    </source>
</evidence>